<reference evidence="3" key="1">
    <citation type="submission" date="2020-12" db="UniProtKB">
        <authorList>
            <consortium name="WormBaseParasite"/>
        </authorList>
    </citation>
    <scope>IDENTIFICATION</scope>
    <source>
        <strain evidence="3">MHco3</strain>
    </source>
</reference>
<organism evidence="2 3">
    <name type="scientific">Haemonchus contortus</name>
    <name type="common">Barber pole worm</name>
    <dbReference type="NCBI Taxonomy" id="6289"/>
    <lineage>
        <taxon>Eukaryota</taxon>
        <taxon>Metazoa</taxon>
        <taxon>Ecdysozoa</taxon>
        <taxon>Nematoda</taxon>
        <taxon>Chromadorea</taxon>
        <taxon>Rhabditida</taxon>
        <taxon>Rhabditina</taxon>
        <taxon>Rhabditomorpha</taxon>
        <taxon>Strongyloidea</taxon>
        <taxon>Trichostrongylidae</taxon>
        <taxon>Haemonchus</taxon>
    </lineage>
</organism>
<protein>
    <submittedName>
        <fullName evidence="3">C2H2-type domain-containing protein</fullName>
    </submittedName>
</protein>
<sequence length="532" mass="59644">MLRHLLTDTPDMNVPNNSGMVLSSPAMDPFQWQPVSTTGFFLIGLWHRQNYFSSTFAMLSDTSTAAYPEQWHENKSECDSTFYFDAVPGPYGQQPTNMYYPVHEQRFQPFPDAYHRATIPQFDQQVPLSEPIQITANYSPMHFTHHQSQHKIDFPSSATLSMGTGQQQAPTQAILPTAPLPRPSTVSPCEQTSLSSPTLTSNSGSAASETPPISGETISTDLEGPDNERVMCMACRGVYPSRRSLTGHIGRNEKCREIIGRNYLDQVAMGGNPIAPGTENAIKAGALTNGHDGLSPICPHCDRFISHYKGNIRRHINQCGKNESPQKRPRADKDRRRDAKRRRHEETMLPHVLHEGFDPATGSQNAGLLGSPVMSPALGSYLHEQDLQQDGMAYMNGHSMEQQIQLPSDPSPPGGQRKESDPPEDAYICDSCEFVTIYKGNMKRHLNTCHPAPDCKDLKEWDRKLESMRASVMGMSRVEMIDRLNAHRMNSTRGRKPRGKKHDDNAQLFQTVVPDFTPMHYTYDMMNTFPQL</sequence>
<keyword evidence="2" id="KW-1185">Reference proteome</keyword>
<feature type="region of interest" description="Disordered" evidence="1">
    <location>
        <begin position="148"/>
        <end position="223"/>
    </location>
</feature>
<dbReference type="AlphaFoldDB" id="A0A7I4YWV1"/>
<name>A0A7I4YWV1_HAECO</name>
<dbReference type="OMA" id="EDAYICD"/>
<dbReference type="WBParaSite" id="HCON_00142950-00001">
    <property type="protein sequence ID" value="HCON_00142950-00001"/>
    <property type="gene ID" value="HCON_00142950"/>
</dbReference>
<feature type="compositionally biased region" description="Polar residues" evidence="1">
    <location>
        <begin position="156"/>
        <end position="171"/>
    </location>
</feature>
<feature type="region of interest" description="Disordered" evidence="1">
    <location>
        <begin position="316"/>
        <end position="371"/>
    </location>
</feature>
<dbReference type="Proteomes" id="UP000025227">
    <property type="component" value="Unplaced"/>
</dbReference>
<evidence type="ECO:0000313" key="2">
    <source>
        <dbReference type="Proteomes" id="UP000025227"/>
    </source>
</evidence>
<feature type="compositionally biased region" description="Basic and acidic residues" evidence="1">
    <location>
        <begin position="324"/>
        <end position="337"/>
    </location>
</feature>
<feature type="compositionally biased region" description="Low complexity" evidence="1">
    <location>
        <begin position="192"/>
        <end position="205"/>
    </location>
</feature>
<accession>A0A7I4YWV1</accession>
<evidence type="ECO:0000313" key="3">
    <source>
        <dbReference type="WBParaSite" id="HCON_00142950-00001"/>
    </source>
</evidence>
<proteinExistence type="predicted"/>
<dbReference type="OrthoDB" id="5843400at2759"/>
<evidence type="ECO:0000256" key="1">
    <source>
        <dbReference type="SAM" id="MobiDB-lite"/>
    </source>
</evidence>
<feature type="compositionally biased region" description="Basic and acidic residues" evidence="1">
    <location>
        <begin position="344"/>
        <end position="357"/>
    </location>
</feature>
<feature type="region of interest" description="Disordered" evidence="1">
    <location>
        <begin position="403"/>
        <end position="425"/>
    </location>
</feature>